<proteinExistence type="predicted"/>
<gene>
    <name evidence="1" type="ORF">UFOPK1505_00347</name>
</gene>
<dbReference type="EMBL" id="CAEZSS010000045">
    <property type="protein sequence ID" value="CAB4543566.1"/>
    <property type="molecule type" value="Genomic_DNA"/>
</dbReference>
<organism evidence="1">
    <name type="scientific">freshwater metagenome</name>
    <dbReference type="NCBI Taxonomy" id="449393"/>
    <lineage>
        <taxon>unclassified sequences</taxon>
        <taxon>metagenomes</taxon>
        <taxon>ecological metagenomes</taxon>
    </lineage>
</organism>
<reference evidence="1" key="1">
    <citation type="submission" date="2020-05" db="EMBL/GenBank/DDBJ databases">
        <authorList>
            <person name="Chiriac C."/>
            <person name="Salcher M."/>
            <person name="Ghai R."/>
            <person name="Kavagutti S V."/>
        </authorList>
    </citation>
    <scope>NUCLEOTIDE SEQUENCE</scope>
</reference>
<protein>
    <submittedName>
        <fullName evidence="1">Unannotated protein</fullName>
    </submittedName>
</protein>
<name>A0A6J6BXE3_9ZZZZ</name>
<accession>A0A6J6BXE3</accession>
<dbReference type="AlphaFoldDB" id="A0A6J6BXE3"/>
<evidence type="ECO:0000313" key="1">
    <source>
        <dbReference type="EMBL" id="CAB4543566.1"/>
    </source>
</evidence>
<sequence>MRKFKSLKAAVFYRLLTSNPLNYRLGKSKGGSHKTLVAEGRLPINFTWHRSVEVSGHKVRQVLTERALLTEEEAYKLVHKIK</sequence>